<accession>A0ACD3ZBE1</accession>
<organism evidence="1 2">
    <name type="scientific">Fusarium solani subsp. cucurbitae</name>
    <name type="common">Neocosmosporum cucurbitae</name>
    <dbReference type="NCBI Taxonomy" id="2747967"/>
    <lineage>
        <taxon>Eukaryota</taxon>
        <taxon>Fungi</taxon>
        <taxon>Dikarya</taxon>
        <taxon>Ascomycota</taxon>
        <taxon>Pezizomycotina</taxon>
        <taxon>Sordariomycetes</taxon>
        <taxon>Hypocreomycetidae</taxon>
        <taxon>Hypocreales</taxon>
        <taxon>Nectriaceae</taxon>
        <taxon>Fusarium</taxon>
        <taxon>Fusarium solani species complex</taxon>
    </lineage>
</organism>
<keyword evidence="2" id="KW-1185">Reference proteome</keyword>
<name>A0ACD3ZBE1_FUSSC</name>
<reference evidence="1" key="1">
    <citation type="submission" date="2021-11" db="EMBL/GenBank/DDBJ databases">
        <title>Fusarium solani-melongenae Genome sequencing and assembly.</title>
        <authorList>
            <person name="Xie S."/>
            <person name="Huang L."/>
            <person name="Zhang X."/>
        </authorList>
    </citation>
    <scope>NUCLEOTIDE SEQUENCE</scope>
    <source>
        <strain evidence="1">CRI 24-3</strain>
    </source>
</reference>
<evidence type="ECO:0000313" key="2">
    <source>
        <dbReference type="Proteomes" id="UP000830768"/>
    </source>
</evidence>
<dbReference type="EMBL" id="CP090036">
    <property type="protein sequence ID" value="UPK98425.1"/>
    <property type="molecule type" value="Genomic_DNA"/>
</dbReference>
<sequence>MEPPAKRRRKGPSPPTLGQNDDEDDELASHPQEITVRRDPDIQFALKRANANHKLQATMAHIIEKYSRDFEGVGDEIDMETGEIVVNNGHLRNMRDEGDVEGLWMDGDSNAEEDEGILLEDLTDEYSDNQDEMDEPRNPEADNNQIPNTRGPDSNTGSNPNDMEKGPDSIPEPTGDEKEKGTENQDERLSPETRNSTDGEPDVPPRGFPPAPFGPGSPLGYSAPPGPFGPWSMMPGFPMNPWGRDDIPPYYNMPPSMPGPWFNGGRYEFPTNDGQTSIWGRNWVKKTKRAGFMKKASKGHAEPSKNPSDTAADEETGGDDGNDKENSGEQQLEAQEALANDRIINASDEDDDLIFSGTTSSSPTTKRSSIPSKEKEAAEEPTKTKPVEKVLEETAGNAIKAPEQDDGNRRRSGRARKQVEYMGKISWAEAREWRNSGQSLSVELHRVDRATRQDFQSVDNTDDESLPAQKAAPRSPLKGAPREMDKAAQRQVIPDSQDTATPFNSSAPQPSQPQASQSQASQPQTSQPTEKQESLGTPNHNTMPSMVLSDDEAPLVLSRVMVPKPRTVPSKPIPQLVSVQEEHESSTDKGSTPNVDPAQRTDDDAAPQAEPMELTQDEVKDAARPDILSQPLKRKRGRPRKSEVPVEPTTVVSLDSAPDPLKRKPGRPRKPEISPEKSPPPPKRRVGRPRKSSTVTREVVTEVQTPEPQAPRQEISTGVDVEMEAVEEAEKPGRMSRELRWLEKKKPKGVSDLEAQGVTSEKCLRSRGSKETLQPNGVNMDESQGSNKEPEEIPSNSSPPPATVTSSPKTICAENAAPPAKSTSSANTPSLLKVASGVVSPTEPTSPPQATSAAKTTSQTGVASLLKTASNSKAVSPSKIISSPNTAPPANNTASPKATSPPKVNSPSKAVSPRVVQSSSPLRAVSPLPAETIPPAQDHQPPLSTPQDPIIQPASTPKRTKDRVVHDAGTPSNSSRPHTPRHTSIRTTRAPSSRRSLLSFVSDSESDSDRSRDELAHKVRLSSHKKSARPSTQKIWKSTSLTTELHGTPSRKRRHELPTPVKTPGGTLRTCGVDGYRCRRNFCFTCLPI</sequence>
<evidence type="ECO:0000313" key="1">
    <source>
        <dbReference type="EMBL" id="UPK98425.1"/>
    </source>
</evidence>
<proteinExistence type="predicted"/>
<gene>
    <name evidence="1" type="ORF">LCI18_009360</name>
</gene>
<dbReference type="Proteomes" id="UP000830768">
    <property type="component" value="Chromosome 8"/>
</dbReference>
<protein>
    <submittedName>
        <fullName evidence="1">Uncharacterized protein</fullName>
    </submittedName>
</protein>